<sequence length="313" mass="34865">MDCRKIQDVENLRDADGIIPTHAFPVHNPSENTPLSDAAIHQLTSNTFTISDLPLNNIDTQHRISCPQEILQCESPEFSEDDPDSEGDCHLGSDSGSEALQEPGPIMLTVATKENFTIEELSDFDPMDQDRTGFIGPSGFSSPACPQSPPPTTTMSNELPNAFLQDMRSFNFSESSSDSDESDSSATFTEFARVQRERRKQRKAQRSHDSGISISNGSSFGKRTVSERSDSDNEDLALFNPESVGSTARRLRRRVGDRRSFLSMSFQDPPPPRINELEEPESETEDTLPFKNREKLAPMKPPKSTNLLSNKMY</sequence>
<reference evidence="1 2" key="1">
    <citation type="journal article" date="2020" name="Phytopathology">
        <title>Genome Sequence Resources of Colletotrichum truncatum, C. plurivorum, C. musicola, and C. sojae: Four Species Pathogenic to Soybean (Glycine max).</title>
        <authorList>
            <person name="Rogerio F."/>
            <person name="Boufleur T.R."/>
            <person name="Ciampi-Guillardi M."/>
            <person name="Sukno S.A."/>
            <person name="Thon M.R."/>
            <person name="Massola Junior N.S."/>
            <person name="Baroncelli R."/>
        </authorList>
    </citation>
    <scope>NUCLEOTIDE SEQUENCE [LARGE SCALE GENOMIC DNA]</scope>
    <source>
        <strain evidence="1 2">CMES1059</strain>
    </source>
</reference>
<protein>
    <submittedName>
        <fullName evidence="1">Uncharacterized protein</fullName>
    </submittedName>
</protein>
<evidence type="ECO:0000313" key="1">
    <source>
        <dbReference type="EMBL" id="KAL0932277.1"/>
    </source>
</evidence>
<gene>
    <name evidence="1" type="ORF">CTRU02_213230</name>
</gene>
<dbReference type="EMBL" id="VUJX02000009">
    <property type="protein sequence ID" value="KAL0932277.1"/>
    <property type="molecule type" value="Genomic_DNA"/>
</dbReference>
<accession>A0ACC3YKA6</accession>
<dbReference type="Proteomes" id="UP000805649">
    <property type="component" value="Unassembled WGS sequence"/>
</dbReference>
<organism evidence="1 2">
    <name type="scientific">Colletotrichum truncatum</name>
    <name type="common">Anthracnose fungus</name>
    <name type="synonym">Colletotrichum capsici</name>
    <dbReference type="NCBI Taxonomy" id="5467"/>
    <lineage>
        <taxon>Eukaryota</taxon>
        <taxon>Fungi</taxon>
        <taxon>Dikarya</taxon>
        <taxon>Ascomycota</taxon>
        <taxon>Pezizomycotina</taxon>
        <taxon>Sordariomycetes</taxon>
        <taxon>Hypocreomycetidae</taxon>
        <taxon>Glomerellales</taxon>
        <taxon>Glomerellaceae</taxon>
        <taxon>Colletotrichum</taxon>
        <taxon>Colletotrichum truncatum species complex</taxon>
    </lineage>
</organism>
<name>A0ACC3YKA6_COLTU</name>
<proteinExistence type="predicted"/>
<comment type="caution">
    <text evidence="1">The sequence shown here is derived from an EMBL/GenBank/DDBJ whole genome shotgun (WGS) entry which is preliminary data.</text>
</comment>
<evidence type="ECO:0000313" key="2">
    <source>
        <dbReference type="Proteomes" id="UP000805649"/>
    </source>
</evidence>
<keyword evidence="2" id="KW-1185">Reference proteome</keyword>